<evidence type="ECO:0000259" key="2">
    <source>
        <dbReference type="SMART" id="SM00382"/>
    </source>
</evidence>
<dbReference type="Gene3D" id="1.20.272.10">
    <property type="match status" value="1"/>
</dbReference>
<evidence type="ECO:0000256" key="1">
    <source>
        <dbReference type="ARBA" id="ARBA00022705"/>
    </source>
</evidence>
<dbReference type="Pfam" id="PF13177">
    <property type="entry name" value="DNA_pol3_delta2"/>
    <property type="match status" value="1"/>
</dbReference>
<dbReference type="GO" id="GO:0031390">
    <property type="term" value="C:Ctf18 RFC-like complex"/>
    <property type="evidence" value="ECO:0007669"/>
    <property type="project" value="TreeGrafter"/>
</dbReference>
<dbReference type="GO" id="GO:0006281">
    <property type="term" value="P:DNA repair"/>
    <property type="evidence" value="ECO:0007669"/>
    <property type="project" value="TreeGrafter"/>
</dbReference>
<organism evidence="3">
    <name type="scientific">Karenia brevis</name>
    <name type="common">Red tide dinoflagellate</name>
    <name type="synonym">Gymnodinium breve</name>
    <dbReference type="NCBI Taxonomy" id="156230"/>
    <lineage>
        <taxon>Eukaryota</taxon>
        <taxon>Sar</taxon>
        <taxon>Alveolata</taxon>
        <taxon>Dinophyceae</taxon>
        <taxon>Gymnodiniales</taxon>
        <taxon>Kareniaceae</taxon>
        <taxon>Karenia</taxon>
    </lineage>
</organism>
<dbReference type="InterPro" id="IPR050238">
    <property type="entry name" value="DNA_Rep/Repair_Clamp_Loader"/>
</dbReference>
<dbReference type="GO" id="GO:0003677">
    <property type="term" value="F:DNA binding"/>
    <property type="evidence" value="ECO:0007669"/>
    <property type="project" value="InterPro"/>
</dbReference>
<dbReference type="GO" id="GO:0005663">
    <property type="term" value="C:DNA replication factor C complex"/>
    <property type="evidence" value="ECO:0007669"/>
    <property type="project" value="TreeGrafter"/>
</dbReference>
<dbReference type="FunFam" id="1.10.8.60:FF:000030">
    <property type="entry name" value="replication factor C subunit 3"/>
    <property type="match status" value="1"/>
</dbReference>
<protein>
    <submittedName>
        <fullName evidence="3">Replication factor C subunit 3</fullName>
    </submittedName>
</protein>
<dbReference type="SUPFAM" id="SSF48019">
    <property type="entry name" value="post-AAA+ oligomerization domain-like"/>
    <property type="match status" value="1"/>
</dbReference>
<feature type="domain" description="AAA+ ATPase" evidence="2">
    <location>
        <begin position="35"/>
        <end position="189"/>
    </location>
</feature>
<dbReference type="SMART" id="SM00382">
    <property type="entry name" value="AAA"/>
    <property type="match status" value="1"/>
</dbReference>
<dbReference type="PANTHER" id="PTHR11669">
    <property type="entry name" value="REPLICATION FACTOR C / DNA POLYMERASE III GAMMA-TAU SUBUNIT"/>
    <property type="match status" value="1"/>
</dbReference>
<dbReference type="GO" id="GO:0006261">
    <property type="term" value="P:DNA-templated DNA replication"/>
    <property type="evidence" value="ECO:0007669"/>
    <property type="project" value="TreeGrafter"/>
</dbReference>
<keyword evidence="1" id="KW-0235">DNA replication</keyword>
<dbReference type="InterPro" id="IPR003593">
    <property type="entry name" value="AAA+_ATPase"/>
</dbReference>
<dbReference type="AlphaFoldDB" id="F8TZM8"/>
<proteinExistence type="evidence at transcript level"/>
<dbReference type="GO" id="GO:0031391">
    <property type="term" value="C:Elg1 RFC-like complex"/>
    <property type="evidence" value="ECO:0007669"/>
    <property type="project" value="TreeGrafter"/>
</dbReference>
<dbReference type="GO" id="GO:0031389">
    <property type="term" value="C:Rad17 RFC-like complex"/>
    <property type="evidence" value="ECO:0007669"/>
    <property type="project" value="TreeGrafter"/>
</dbReference>
<dbReference type="EMBL" id="JF491186">
    <property type="protein sequence ID" value="AEH58814.1"/>
    <property type="molecule type" value="mRNA"/>
</dbReference>
<evidence type="ECO:0000313" key="3">
    <source>
        <dbReference type="EMBL" id="AEH58814.1"/>
    </source>
</evidence>
<sequence length="354" mass="39096">MALLWVDKHRPKSLDEMDYHHDLSARLKKLAAQGNQPHMLFVGPSGAGKSTRVYAMLRELYGPGTDMIKVETKSVAPNPSSPSNTVDIQVVVSNYHLVLTPSDVGNKDRAVVMQLIKEVAAHPPLGNHTFKVVVIEDAGASNPQAQAPLRRTMEKYMKTCRIILMCDSASKIIAPLRSRCCAVRVGAPSNEDVQKVLQKVASAESLQLPPAFAFKVAEKSGRDLRRALLLLESAHAQANQFSKDGILPQEGWDGAIEKVSKKILQEQSPKCAMEVRGMLYELLAACLPPDFILKQLMFRLIADQRDDALKQKAFAAAAHFESTMRQGSKDIFPSGRLSYCASWLTSKPQHSQER</sequence>
<dbReference type="CDD" id="cd00009">
    <property type="entry name" value="AAA"/>
    <property type="match status" value="1"/>
</dbReference>
<dbReference type="FunFam" id="3.40.50.300:FF:000136">
    <property type="entry name" value="Replication factor C subunit 5"/>
    <property type="match status" value="1"/>
</dbReference>
<dbReference type="Pfam" id="PF22534">
    <property type="entry name" value="RFC_C"/>
    <property type="match status" value="1"/>
</dbReference>
<dbReference type="GO" id="GO:0003689">
    <property type="term" value="F:DNA clamp loader activity"/>
    <property type="evidence" value="ECO:0007669"/>
    <property type="project" value="TreeGrafter"/>
</dbReference>
<dbReference type="Gene3D" id="1.10.8.60">
    <property type="match status" value="1"/>
</dbReference>
<dbReference type="Pfam" id="PF21960">
    <property type="entry name" value="RCF1-5-like_lid"/>
    <property type="match status" value="1"/>
</dbReference>
<gene>
    <name evidence="3" type="primary">RFC3</name>
</gene>
<dbReference type="SUPFAM" id="SSF52540">
    <property type="entry name" value="P-loop containing nucleoside triphosphate hydrolases"/>
    <property type="match status" value="1"/>
</dbReference>
<dbReference type="InterPro" id="IPR008921">
    <property type="entry name" value="DNA_pol3_clamp-load_cplx_C"/>
</dbReference>
<dbReference type="InterPro" id="IPR027417">
    <property type="entry name" value="P-loop_NTPase"/>
</dbReference>
<name>F8TZM8_KARBR</name>
<dbReference type="PANTHER" id="PTHR11669:SF1">
    <property type="entry name" value="REPLICATION FACTOR C SUBUNIT 3"/>
    <property type="match status" value="1"/>
</dbReference>
<reference evidence="3" key="1">
    <citation type="journal article" date="2011" name="J. Eukaryot. Microbiol.">
        <title>Post-transcriptional regulation of S-phase genes in the dinoflagellate, Karenia brevis.</title>
        <authorList>
            <person name="Brunelle S.A."/>
            <person name="Van Dolah F.M."/>
        </authorList>
    </citation>
    <scope>NUCLEOTIDE SEQUENCE</scope>
</reference>
<dbReference type="Gene3D" id="3.40.50.300">
    <property type="entry name" value="P-loop containing nucleotide triphosphate hydrolases"/>
    <property type="match status" value="1"/>
</dbReference>
<accession>F8TZM8</accession>